<name>A0ABP1RU85_9HEXA</name>
<proteinExistence type="predicted"/>
<dbReference type="Proteomes" id="UP001642540">
    <property type="component" value="Unassembled WGS sequence"/>
</dbReference>
<gene>
    <name evidence="1" type="ORF">ODALV1_LOCUS26207</name>
</gene>
<dbReference type="InterPro" id="IPR032675">
    <property type="entry name" value="LRR_dom_sf"/>
</dbReference>
<evidence type="ECO:0008006" key="3">
    <source>
        <dbReference type="Google" id="ProtNLM"/>
    </source>
</evidence>
<evidence type="ECO:0000313" key="1">
    <source>
        <dbReference type="EMBL" id="CAL8135925.1"/>
    </source>
</evidence>
<reference evidence="1 2" key="1">
    <citation type="submission" date="2024-08" db="EMBL/GenBank/DDBJ databases">
        <authorList>
            <person name="Cucini C."/>
            <person name="Frati F."/>
        </authorList>
    </citation>
    <scope>NUCLEOTIDE SEQUENCE [LARGE SCALE GENOMIC DNA]</scope>
</reference>
<keyword evidence="2" id="KW-1185">Reference proteome</keyword>
<dbReference type="EMBL" id="CAXLJM020000109">
    <property type="protein sequence ID" value="CAL8135925.1"/>
    <property type="molecule type" value="Genomic_DNA"/>
</dbReference>
<dbReference type="SUPFAM" id="SSF52047">
    <property type="entry name" value="RNI-like"/>
    <property type="match status" value="1"/>
</dbReference>
<organism evidence="1 2">
    <name type="scientific">Orchesella dallaii</name>
    <dbReference type="NCBI Taxonomy" id="48710"/>
    <lineage>
        <taxon>Eukaryota</taxon>
        <taxon>Metazoa</taxon>
        <taxon>Ecdysozoa</taxon>
        <taxon>Arthropoda</taxon>
        <taxon>Hexapoda</taxon>
        <taxon>Collembola</taxon>
        <taxon>Entomobryomorpha</taxon>
        <taxon>Entomobryoidea</taxon>
        <taxon>Orchesellidae</taxon>
        <taxon>Orchesellinae</taxon>
        <taxon>Orchesella</taxon>
    </lineage>
</organism>
<comment type="caution">
    <text evidence="1">The sequence shown here is derived from an EMBL/GenBank/DDBJ whole genome shotgun (WGS) entry which is preliminary data.</text>
</comment>
<dbReference type="Gene3D" id="3.80.10.10">
    <property type="entry name" value="Ribonuclease Inhibitor"/>
    <property type="match status" value="1"/>
</dbReference>
<sequence>MESREKIAGNAIINIGIAGDHDGNQGMDNSPQNPMMIDVILKHFFKVIPYNPIQFKTFRLVCRKWRDLSLPRLREDALLKLDERIERDSSGSLVKGERLQLDSIFQWLYTLLGDNLYFRRFLMEHFSDFSWNIIRTKFWLDFGPEITHLEISHSKIKYDHLHRILFEKTPNLKVLSLKRNRFLNFPVPNVNDCNEWEWKKEFKPLASRINNNMKELMIDIIECDTHDFPVSWMEIICHFPKIKILKLQFHKYHFYSHFHPFKSFLRALIAARRHCGLDYLVDLEHLDINHVVKHYDSFWGTAITAELPSDMVALLGQLVFPLKTLAFDVRKTETDRLNFTTLLERYSQTLQHLTVFCYLPFSSCPFQETFPFGVELSQLTELVLIGLIFKNLDFLGHVPQLKKLVIMQDAGVGIGIRHMRKEWTEEDSIYKYPSISKEDMLSLPPPAMISESNFSGPGLSGLLMTHLKTFVVGREYCSKEQVMALSKLMPNLTTLQLGMGNGGFQILSTEWKNLEHLHIDPMDVDDEGLLGMENGEKFRAPNLTDLKRLKTFSVGPTSSNRGGSRAELTRGAIMYGVLRLQDLEDALFGIVPEAHEELQTVLAAKFPGMRF</sequence>
<evidence type="ECO:0000313" key="2">
    <source>
        <dbReference type="Proteomes" id="UP001642540"/>
    </source>
</evidence>
<protein>
    <recommendedName>
        <fullName evidence="3">F-box domain-containing protein</fullName>
    </recommendedName>
</protein>
<accession>A0ABP1RU85</accession>